<organism evidence="3 4">
    <name type="scientific">Paenibacillus aquistagni</name>
    <dbReference type="NCBI Taxonomy" id="1852522"/>
    <lineage>
        <taxon>Bacteria</taxon>
        <taxon>Bacillati</taxon>
        <taxon>Bacillota</taxon>
        <taxon>Bacilli</taxon>
        <taxon>Bacillales</taxon>
        <taxon>Paenibacillaceae</taxon>
        <taxon>Paenibacillus</taxon>
    </lineage>
</organism>
<evidence type="ECO:0000313" key="3">
    <source>
        <dbReference type="EMBL" id="SMG51681.1"/>
    </source>
</evidence>
<dbReference type="InterPro" id="IPR007295">
    <property type="entry name" value="DUF402"/>
</dbReference>
<evidence type="ECO:0000313" key="4">
    <source>
        <dbReference type="Proteomes" id="UP000193834"/>
    </source>
</evidence>
<proteinExistence type="predicted"/>
<dbReference type="InterPro" id="IPR035930">
    <property type="entry name" value="FomD-like_sf"/>
</dbReference>
<keyword evidence="4" id="KW-1185">Reference proteome</keyword>
<sequence>MEHYRQVLVKSFKHDGHLHRVWLKNWLVPQAVRHARFSGQQMHVLINSQTPIVESDGKQWMSRVPAVTFLIPKLWFNVVALIEEQGVRYYCNIASPPYEYEDTFTYIDYDLDVIRHANGHVAVVDRDEYNHNRMLYHYPDMVERKVAAGLEEVLERIHAAELPFDDEAVIWQYRQWVQWMAAAGKHRLQ</sequence>
<name>A0A1X7LCV8_9BACL</name>
<evidence type="ECO:0000259" key="2">
    <source>
        <dbReference type="Pfam" id="PF04167"/>
    </source>
</evidence>
<feature type="domain" description="DUF402" evidence="2">
    <location>
        <begin position="44"/>
        <end position="160"/>
    </location>
</feature>
<dbReference type="PANTHER" id="PTHR39159:SF1">
    <property type="entry name" value="UPF0374 PROTEIN YGAC"/>
    <property type="match status" value="1"/>
</dbReference>
<evidence type="ECO:0000256" key="1">
    <source>
        <dbReference type="ARBA" id="ARBA00022801"/>
    </source>
</evidence>
<dbReference type="OrthoDB" id="1645325at2"/>
<accession>A0A1X7LCV8</accession>
<gene>
    <name evidence="3" type="ORF">SAMN06295960_3281</name>
</gene>
<reference evidence="3 4" key="1">
    <citation type="submission" date="2017-04" db="EMBL/GenBank/DDBJ databases">
        <authorList>
            <person name="Afonso C.L."/>
            <person name="Miller P.J."/>
            <person name="Scott M.A."/>
            <person name="Spackman E."/>
            <person name="Goraichik I."/>
            <person name="Dimitrov K.M."/>
            <person name="Suarez D.L."/>
            <person name="Swayne D.E."/>
        </authorList>
    </citation>
    <scope>NUCLEOTIDE SEQUENCE [LARGE SCALE GENOMIC DNA]</scope>
    <source>
        <strain evidence="3 4">11</strain>
    </source>
</reference>
<dbReference type="SUPFAM" id="SSF159234">
    <property type="entry name" value="FomD-like"/>
    <property type="match status" value="1"/>
</dbReference>
<dbReference type="Pfam" id="PF04167">
    <property type="entry name" value="DUF402"/>
    <property type="match status" value="1"/>
</dbReference>
<dbReference type="GO" id="GO:0016787">
    <property type="term" value="F:hydrolase activity"/>
    <property type="evidence" value="ECO:0007669"/>
    <property type="project" value="UniProtKB-KW"/>
</dbReference>
<dbReference type="InterPro" id="IPR050212">
    <property type="entry name" value="Ntdp-like"/>
</dbReference>
<keyword evidence="1" id="KW-0378">Hydrolase</keyword>
<dbReference type="RefSeq" id="WP_085495836.1">
    <property type="nucleotide sequence ID" value="NZ_FXAZ01000004.1"/>
</dbReference>
<dbReference type="STRING" id="1852522.SAMN06295960_3281"/>
<dbReference type="Proteomes" id="UP000193834">
    <property type="component" value="Unassembled WGS sequence"/>
</dbReference>
<protein>
    <recommendedName>
        <fullName evidence="2">DUF402 domain-containing protein</fullName>
    </recommendedName>
</protein>
<dbReference type="AlphaFoldDB" id="A0A1X7LCV8"/>
<dbReference type="EMBL" id="FXAZ01000004">
    <property type="protein sequence ID" value="SMG51681.1"/>
    <property type="molecule type" value="Genomic_DNA"/>
</dbReference>
<dbReference type="Gene3D" id="2.40.380.10">
    <property type="entry name" value="FomD-like"/>
    <property type="match status" value="1"/>
</dbReference>
<dbReference type="PANTHER" id="PTHR39159">
    <property type="match status" value="1"/>
</dbReference>